<name>A0AAW0D3M9_9AGAR</name>
<accession>A0AAW0D3M9</accession>
<reference evidence="2 3" key="1">
    <citation type="journal article" date="2024" name="J Genomics">
        <title>Draft genome sequencing and assembly of Favolaschia claudopus CIRM-BRFM 2984 isolated from oak limbs.</title>
        <authorList>
            <person name="Navarro D."/>
            <person name="Drula E."/>
            <person name="Chaduli D."/>
            <person name="Cazenave R."/>
            <person name="Ahrendt S."/>
            <person name="Wang J."/>
            <person name="Lipzen A."/>
            <person name="Daum C."/>
            <person name="Barry K."/>
            <person name="Grigoriev I.V."/>
            <person name="Favel A."/>
            <person name="Rosso M.N."/>
            <person name="Martin F."/>
        </authorList>
    </citation>
    <scope>NUCLEOTIDE SEQUENCE [LARGE SCALE GENOMIC DNA]</scope>
    <source>
        <strain evidence="2 3">CIRM-BRFM 2984</strain>
    </source>
</reference>
<evidence type="ECO:0000313" key="3">
    <source>
        <dbReference type="Proteomes" id="UP001362999"/>
    </source>
</evidence>
<dbReference type="AlphaFoldDB" id="A0AAW0D3M9"/>
<gene>
    <name evidence="2" type="ORF">R3P38DRAFT_2506608</name>
</gene>
<proteinExistence type="predicted"/>
<evidence type="ECO:0000256" key="1">
    <source>
        <dbReference type="SAM" id="MobiDB-lite"/>
    </source>
</evidence>
<sequence>MDTTAANDETQEILSEPEEEIYGPKRPLPPPPVIDQQRISHYILTQRDRPVSSLESMKRYLEFPDDIDSRINELEQQHADDLARLYTALAEEYLDEAEDRYYSLDEKVLHNDIKALYWDLHGEKSDPQPEWGRALEHTEIAYRSRMQDLTRHIKAREHNRKLAEMDFPQSIADYRLKPRDTQHRAARFLVLDSDEHRDKMMSEFGWAWRQVNPLKREYQANEEFQHEIRATVAELGSIFDYRKR</sequence>
<protein>
    <submittedName>
        <fullName evidence="2">Uncharacterized protein</fullName>
    </submittedName>
</protein>
<organism evidence="2 3">
    <name type="scientific">Favolaschia claudopus</name>
    <dbReference type="NCBI Taxonomy" id="2862362"/>
    <lineage>
        <taxon>Eukaryota</taxon>
        <taxon>Fungi</taxon>
        <taxon>Dikarya</taxon>
        <taxon>Basidiomycota</taxon>
        <taxon>Agaricomycotina</taxon>
        <taxon>Agaricomycetes</taxon>
        <taxon>Agaricomycetidae</taxon>
        <taxon>Agaricales</taxon>
        <taxon>Marasmiineae</taxon>
        <taxon>Mycenaceae</taxon>
        <taxon>Favolaschia</taxon>
    </lineage>
</organism>
<comment type="caution">
    <text evidence="2">The sequence shown here is derived from an EMBL/GenBank/DDBJ whole genome shotgun (WGS) entry which is preliminary data.</text>
</comment>
<dbReference type="Proteomes" id="UP001362999">
    <property type="component" value="Unassembled WGS sequence"/>
</dbReference>
<keyword evidence="3" id="KW-1185">Reference proteome</keyword>
<feature type="compositionally biased region" description="Acidic residues" evidence="1">
    <location>
        <begin position="9"/>
        <end position="21"/>
    </location>
</feature>
<feature type="region of interest" description="Disordered" evidence="1">
    <location>
        <begin position="1"/>
        <end position="34"/>
    </location>
</feature>
<dbReference type="EMBL" id="JAWWNJ010000010">
    <property type="protein sequence ID" value="KAK7046905.1"/>
    <property type="molecule type" value="Genomic_DNA"/>
</dbReference>
<evidence type="ECO:0000313" key="2">
    <source>
        <dbReference type="EMBL" id="KAK7046905.1"/>
    </source>
</evidence>